<dbReference type="FunFam" id="1.10.300.10:FF:000001">
    <property type="entry name" value="Adenylosuccinate synthetase"/>
    <property type="match status" value="1"/>
</dbReference>
<dbReference type="GO" id="GO:0004019">
    <property type="term" value="F:adenylosuccinate synthase activity"/>
    <property type="evidence" value="ECO:0007669"/>
    <property type="project" value="UniProtKB-UniRule"/>
</dbReference>
<evidence type="ECO:0000256" key="2">
    <source>
        <dbReference type="ARBA" id="ARBA00011738"/>
    </source>
</evidence>
<organism evidence="13 14">
    <name type="scientific">Penicilliopsis zonata CBS 506.65</name>
    <dbReference type="NCBI Taxonomy" id="1073090"/>
    <lineage>
        <taxon>Eukaryota</taxon>
        <taxon>Fungi</taxon>
        <taxon>Dikarya</taxon>
        <taxon>Ascomycota</taxon>
        <taxon>Pezizomycotina</taxon>
        <taxon>Eurotiomycetes</taxon>
        <taxon>Eurotiomycetidae</taxon>
        <taxon>Eurotiales</taxon>
        <taxon>Aspergillaceae</taxon>
        <taxon>Penicilliopsis</taxon>
    </lineage>
</organism>
<feature type="binding site" evidence="10">
    <location>
        <position position="129"/>
    </location>
    <ligand>
        <name>IMP</name>
        <dbReference type="ChEBI" id="CHEBI:58053"/>
    </ligand>
</feature>
<feature type="binding site" evidence="10">
    <location>
        <position position="239"/>
    </location>
    <ligand>
        <name>IMP</name>
        <dbReference type="ChEBI" id="CHEBI:58053"/>
    </ligand>
</feature>
<dbReference type="EC" id="6.3.4.4" evidence="10 12"/>
<dbReference type="Pfam" id="PF00709">
    <property type="entry name" value="Adenylsucc_synt"/>
    <property type="match status" value="1"/>
</dbReference>
<keyword evidence="3 10" id="KW-0963">Cytoplasm</keyword>
<feature type="binding site" evidence="10">
    <location>
        <position position="12"/>
    </location>
    <ligand>
        <name>Mg(2+)</name>
        <dbReference type="ChEBI" id="CHEBI:18420"/>
    </ligand>
</feature>
<evidence type="ECO:0000256" key="5">
    <source>
        <dbReference type="ARBA" id="ARBA00022723"/>
    </source>
</evidence>
<dbReference type="InterPro" id="IPR042111">
    <property type="entry name" value="Adenylosuccinate_synth_dom3"/>
</dbReference>
<dbReference type="GO" id="GO:0005737">
    <property type="term" value="C:cytoplasm"/>
    <property type="evidence" value="ECO:0007669"/>
    <property type="project" value="UniProtKB-SubCell"/>
</dbReference>
<keyword evidence="8 10" id="KW-0460">Magnesium</keyword>
<keyword evidence="7 10" id="KW-0658">Purine biosynthesis</keyword>
<evidence type="ECO:0000256" key="7">
    <source>
        <dbReference type="ARBA" id="ARBA00022755"/>
    </source>
</evidence>
<feature type="active site" evidence="11">
    <location>
        <position position="140"/>
    </location>
</feature>
<evidence type="ECO:0000256" key="1">
    <source>
        <dbReference type="ARBA" id="ARBA00003779"/>
    </source>
</evidence>
<comment type="function">
    <text evidence="1">Plays an important role in the de novo pathway and in the salvage pathway of purine nucleotide biosynthesis. Catalyzes the first committed step in the biosynthesis of AMP from IMP.</text>
</comment>
<dbReference type="HAMAP" id="MF_00011">
    <property type="entry name" value="Adenylosucc_synth"/>
    <property type="match status" value="1"/>
</dbReference>
<feature type="binding site" evidence="10">
    <location>
        <begin position="39"/>
        <end position="41"/>
    </location>
    <ligand>
        <name>GTP</name>
        <dbReference type="ChEBI" id="CHEBI:37565"/>
    </ligand>
</feature>
<dbReference type="InterPro" id="IPR042109">
    <property type="entry name" value="Adenylosuccinate_synth_dom1"/>
</dbReference>
<dbReference type="OrthoDB" id="10265645at2759"/>
<dbReference type="UniPathway" id="UPA00075">
    <property type="reaction ID" value="UER00335"/>
</dbReference>
<dbReference type="NCBIfam" id="TIGR00184">
    <property type="entry name" value="purA"/>
    <property type="match status" value="1"/>
</dbReference>
<dbReference type="EMBL" id="KV878337">
    <property type="protein sequence ID" value="OJJ50045.1"/>
    <property type="molecule type" value="Genomic_DNA"/>
</dbReference>
<feature type="active site" description="Proton acceptor" evidence="10">
    <location>
        <position position="12"/>
    </location>
</feature>
<evidence type="ECO:0000256" key="8">
    <source>
        <dbReference type="ARBA" id="ARBA00022842"/>
    </source>
</evidence>
<dbReference type="CDD" id="cd03108">
    <property type="entry name" value="AdSS"/>
    <property type="match status" value="1"/>
</dbReference>
<dbReference type="GO" id="GO:0005525">
    <property type="term" value="F:GTP binding"/>
    <property type="evidence" value="ECO:0007669"/>
    <property type="project" value="UniProtKB-UniRule"/>
</dbReference>
<comment type="function">
    <text evidence="12">Plays an important role in the de novo pathway of purine nucleotide biosynthesis.</text>
</comment>
<evidence type="ECO:0000256" key="12">
    <source>
        <dbReference type="RuleBase" id="RU000520"/>
    </source>
</evidence>
<comment type="catalytic activity">
    <reaction evidence="10 12">
        <text>IMP + L-aspartate + GTP = N(6)-(1,2-dicarboxyethyl)-AMP + GDP + phosphate + 2 H(+)</text>
        <dbReference type="Rhea" id="RHEA:15753"/>
        <dbReference type="ChEBI" id="CHEBI:15378"/>
        <dbReference type="ChEBI" id="CHEBI:29991"/>
        <dbReference type="ChEBI" id="CHEBI:37565"/>
        <dbReference type="ChEBI" id="CHEBI:43474"/>
        <dbReference type="ChEBI" id="CHEBI:57567"/>
        <dbReference type="ChEBI" id="CHEBI:58053"/>
        <dbReference type="ChEBI" id="CHEBI:58189"/>
        <dbReference type="EC" id="6.3.4.4"/>
    </reaction>
</comment>
<comment type="cofactor">
    <cofactor evidence="10">
        <name>Mg(2+)</name>
        <dbReference type="ChEBI" id="CHEBI:18420"/>
    </cofactor>
    <text evidence="10">Binds 1 Mg(2+) ion per subunit.</text>
</comment>
<feature type="active site" description="Proton donor" evidence="10">
    <location>
        <position position="40"/>
    </location>
</feature>
<comment type="pathway">
    <text evidence="10 12">Purine metabolism; AMP biosynthesis via de novo pathway; AMP from IMP: step 1/2.</text>
</comment>
<dbReference type="InterPro" id="IPR027417">
    <property type="entry name" value="P-loop_NTPase"/>
</dbReference>
<feature type="binding site" evidence="10">
    <location>
        <position position="39"/>
    </location>
    <ligand>
        <name>Mg(2+)</name>
        <dbReference type="ChEBI" id="CHEBI:18420"/>
    </ligand>
</feature>
<dbReference type="InterPro" id="IPR001114">
    <property type="entry name" value="Adenylosuccinate_synthetase"/>
</dbReference>
<dbReference type="FunFam" id="3.90.170.10:FF:000001">
    <property type="entry name" value="Adenylosuccinate synthetase"/>
    <property type="match status" value="1"/>
</dbReference>
<dbReference type="Proteomes" id="UP000184188">
    <property type="component" value="Unassembled WGS sequence"/>
</dbReference>
<dbReference type="RefSeq" id="XP_022584555.1">
    <property type="nucleotide sequence ID" value="XM_022726293.1"/>
</dbReference>
<dbReference type="PANTHER" id="PTHR11846">
    <property type="entry name" value="ADENYLOSUCCINATE SYNTHETASE"/>
    <property type="match status" value="1"/>
</dbReference>
<accession>A0A1L9SS56</accession>
<feature type="binding site" evidence="10">
    <location>
        <position position="143"/>
    </location>
    <ligand>
        <name>IMP</name>
        <dbReference type="ChEBI" id="CHEBI:58053"/>
        <note>ligand shared between dimeric partners</note>
    </ligand>
</feature>
<dbReference type="Gene3D" id="1.10.300.10">
    <property type="entry name" value="Adenylosuccinate Synthetase, subunit A, domain 2"/>
    <property type="match status" value="1"/>
</dbReference>
<reference evidence="14" key="1">
    <citation type="journal article" date="2017" name="Genome Biol.">
        <title>Comparative genomics reveals high biological diversity and specific adaptations in the industrially and medically important fungal genus Aspergillus.</title>
        <authorList>
            <person name="de Vries R.P."/>
            <person name="Riley R."/>
            <person name="Wiebenga A."/>
            <person name="Aguilar-Osorio G."/>
            <person name="Amillis S."/>
            <person name="Uchima C.A."/>
            <person name="Anderluh G."/>
            <person name="Asadollahi M."/>
            <person name="Askin M."/>
            <person name="Barry K."/>
            <person name="Battaglia E."/>
            <person name="Bayram O."/>
            <person name="Benocci T."/>
            <person name="Braus-Stromeyer S.A."/>
            <person name="Caldana C."/>
            <person name="Canovas D."/>
            <person name="Cerqueira G.C."/>
            <person name="Chen F."/>
            <person name="Chen W."/>
            <person name="Choi C."/>
            <person name="Clum A."/>
            <person name="Dos Santos R.A."/>
            <person name="Damasio A.R."/>
            <person name="Diallinas G."/>
            <person name="Emri T."/>
            <person name="Fekete E."/>
            <person name="Flipphi M."/>
            <person name="Freyberg S."/>
            <person name="Gallo A."/>
            <person name="Gournas C."/>
            <person name="Habgood R."/>
            <person name="Hainaut M."/>
            <person name="Harispe M.L."/>
            <person name="Henrissat B."/>
            <person name="Hilden K.S."/>
            <person name="Hope R."/>
            <person name="Hossain A."/>
            <person name="Karabika E."/>
            <person name="Karaffa L."/>
            <person name="Karanyi Z."/>
            <person name="Krasevec N."/>
            <person name="Kuo A."/>
            <person name="Kusch H."/>
            <person name="LaButti K."/>
            <person name="Lagendijk E.L."/>
            <person name="Lapidus A."/>
            <person name="Levasseur A."/>
            <person name="Lindquist E."/>
            <person name="Lipzen A."/>
            <person name="Logrieco A.F."/>
            <person name="MacCabe A."/>
            <person name="Maekelae M.R."/>
            <person name="Malavazi I."/>
            <person name="Melin P."/>
            <person name="Meyer V."/>
            <person name="Mielnichuk N."/>
            <person name="Miskei M."/>
            <person name="Molnar A.P."/>
            <person name="Mule G."/>
            <person name="Ngan C.Y."/>
            <person name="Orejas M."/>
            <person name="Orosz E."/>
            <person name="Ouedraogo J.P."/>
            <person name="Overkamp K.M."/>
            <person name="Park H.-S."/>
            <person name="Perrone G."/>
            <person name="Piumi F."/>
            <person name="Punt P.J."/>
            <person name="Ram A.F."/>
            <person name="Ramon A."/>
            <person name="Rauscher S."/>
            <person name="Record E."/>
            <person name="Riano-Pachon D.M."/>
            <person name="Robert V."/>
            <person name="Roehrig J."/>
            <person name="Ruller R."/>
            <person name="Salamov A."/>
            <person name="Salih N.S."/>
            <person name="Samson R.A."/>
            <person name="Sandor E."/>
            <person name="Sanguinetti M."/>
            <person name="Schuetze T."/>
            <person name="Sepcic K."/>
            <person name="Shelest E."/>
            <person name="Sherlock G."/>
            <person name="Sophianopoulou V."/>
            <person name="Squina F.M."/>
            <person name="Sun H."/>
            <person name="Susca A."/>
            <person name="Todd R.B."/>
            <person name="Tsang A."/>
            <person name="Unkles S.E."/>
            <person name="van de Wiele N."/>
            <person name="van Rossen-Uffink D."/>
            <person name="Oliveira J.V."/>
            <person name="Vesth T.C."/>
            <person name="Visser J."/>
            <person name="Yu J.-H."/>
            <person name="Zhou M."/>
            <person name="Andersen M.R."/>
            <person name="Archer D.B."/>
            <person name="Baker S.E."/>
            <person name="Benoit I."/>
            <person name="Brakhage A.A."/>
            <person name="Braus G.H."/>
            <person name="Fischer R."/>
            <person name="Frisvad J.C."/>
            <person name="Goldman G.H."/>
            <person name="Houbraken J."/>
            <person name="Oakley B."/>
            <person name="Pocsi I."/>
            <person name="Scazzocchio C."/>
            <person name="Seiboth B."/>
            <person name="vanKuyk P.A."/>
            <person name="Wortman J."/>
            <person name="Dyer P.S."/>
            <person name="Grigoriev I.V."/>
        </authorList>
    </citation>
    <scope>NUCLEOTIDE SEQUENCE [LARGE SCALE GENOMIC DNA]</scope>
    <source>
        <strain evidence="14">CBS 506.65</strain>
    </source>
</reference>
<dbReference type="PANTHER" id="PTHR11846:SF0">
    <property type="entry name" value="ADENYLOSUCCINATE SYNTHETASE"/>
    <property type="match status" value="1"/>
</dbReference>
<sequence>MVTIVLGSQWGDEGKGKITDLLSQDATLCCRAAGGHNAGHTIVHDSVTYDFHILPSGLVSPKCVNLIGAGTVFHVPSFFKELGALEGKGLKGAAQRAFVADRAHVCFDLHSVVDGLEEAGLGGRKVGTTGKGIGPCYADKAARRGVRVGEIFDEAVFERKLRALDAGYRARFGDLAYDVEEEIARFREYRTTLKPHVVDQLDFMQKHTNSQDGTAANTLIEGANALMLDLDHGTYPFVTSSSTGLGGAIQGLSLNPTSIKSIIGVLKAYTTRVGSGPFPSEQLNAVGEKLQAAGKEVGVTTGRKRRCGWLDLVLARYSHAVNHYTALNLTKLDILDDFDEIKVGVAYRLPDGSRTTGSFPADAAVVDKIEVEYVTLPGWKSSTMGLTRYEDLPVNARAYVEFIEKELGGVPIKWIGTGPARDHMIVRQ</sequence>
<dbReference type="GO" id="GO:0071276">
    <property type="term" value="P:cellular response to cadmium ion"/>
    <property type="evidence" value="ECO:0007669"/>
    <property type="project" value="EnsemblFungi"/>
</dbReference>
<feature type="binding site" evidence="10">
    <location>
        <position position="303"/>
    </location>
    <ligand>
        <name>IMP</name>
        <dbReference type="ChEBI" id="CHEBI:58053"/>
    </ligand>
</feature>
<gene>
    <name evidence="13" type="ORF">ASPZODRAFT_157040</name>
</gene>
<comment type="subcellular location">
    <subcellularLocation>
        <location evidence="10">Cytoplasm</location>
    </subcellularLocation>
</comment>
<dbReference type="PROSITE" id="PS00513">
    <property type="entry name" value="ADENYLOSUCCIN_SYN_2"/>
    <property type="match status" value="1"/>
</dbReference>
<protein>
    <recommendedName>
        <fullName evidence="10 12">Adenylosuccinate synthetase</fullName>
        <shortName evidence="10">AMPSase</shortName>
        <shortName evidence="10">AdSS</shortName>
        <ecNumber evidence="10 12">6.3.4.4</ecNumber>
    </recommendedName>
    <alternativeName>
        <fullName evidence="10">IMP--aspartate ligase</fullName>
    </alternativeName>
</protein>
<feature type="binding site" evidence="10">
    <location>
        <begin position="37"/>
        <end position="40"/>
    </location>
    <ligand>
        <name>IMP</name>
        <dbReference type="ChEBI" id="CHEBI:58053"/>
    </ligand>
</feature>
<feature type="binding site" evidence="10">
    <location>
        <position position="305"/>
    </location>
    <ligand>
        <name>GTP</name>
        <dbReference type="ChEBI" id="CHEBI:37565"/>
    </ligand>
</feature>
<name>A0A1L9SS56_9EURO</name>
<dbReference type="InterPro" id="IPR033128">
    <property type="entry name" value="Adenylosuccin_syn_Lys_AS"/>
</dbReference>
<dbReference type="PROSITE" id="PS01266">
    <property type="entry name" value="ADENYLOSUCCIN_SYN_1"/>
    <property type="match status" value="1"/>
</dbReference>
<dbReference type="GO" id="GO:0044208">
    <property type="term" value="P:'de novo' AMP biosynthetic process"/>
    <property type="evidence" value="ECO:0007669"/>
    <property type="project" value="UniProtKB-UniRule"/>
</dbReference>
<comment type="similarity">
    <text evidence="10 12">Belongs to the adenylosuccinate synthetase family.</text>
</comment>
<dbReference type="Gene3D" id="3.40.440.10">
    <property type="entry name" value="Adenylosuccinate Synthetase, subunit A, domain 1"/>
    <property type="match status" value="1"/>
</dbReference>
<dbReference type="AlphaFoldDB" id="A0A1L9SS56"/>
<feature type="binding site" evidence="10">
    <location>
        <begin position="416"/>
        <end position="418"/>
    </location>
    <ligand>
        <name>GTP</name>
        <dbReference type="ChEBI" id="CHEBI:37565"/>
    </ligand>
</feature>
<dbReference type="InterPro" id="IPR018220">
    <property type="entry name" value="Adenylosuccin_syn_GTP-bd"/>
</dbReference>
<keyword evidence="9 10" id="KW-0342">GTP-binding</keyword>
<keyword evidence="14" id="KW-1185">Reference proteome</keyword>
<feature type="binding site" evidence="10">
    <location>
        <begin position="299"/>
        <end position="305"/>
    </location>
    <ligand>
        <name>substrate</name>
    </ligand>
</feature>
<comment type="function">
    <text evidence="10">Plays an important role in the de novo pathway and in the salvage pathway of purine nucleotide biosynthesis. Catalyzes the first commited step in the biosynthesis of AMP from IMP.</text>
</comment>
<dbReference type="GO" id="GO:0019002">
    <property type="term" value="F:GMP binding"/>
    <property type="evidence" value="ECO:0007669"/>
    <property type="project" value="EnsemblFungi"/>
</dbReference>
<dbReference type="GO" id="GO:0016208">
    <property type="term" value="F:AMP binding"/>
    <property type="evidence" value="ECO:0007669"/>
    <property type="project" value="EnsemblFungi"/>
</dbReference>
<dbReference type="Gene3D" id="3.90.170.10">
    <property type="entry name" value="Adenylosuccinate Synthetase, subunit A, domain 3"/>
    <property type="match status" value="1"/>
</dbReference>
<evidence type="ECO:0000313" key="13">
    <source>
        <dbReference type="EMBL" id="OJJ50045.1"/>
    </source>
</evidence>
<feature type="binding site" evidence="10">
    <location>
        <begin position="331"/>
        <end position="333"/>
    </location>
    <ligand>
        <name>GTP</name>
        <dbReference type="ChEBI" id="CHEBI:37565"/>
    </ligand>
</feature>
<dbReference type="SMART" id="SM00788">
    <property type="entry name" value="Adenylsucc_synt"/>
    <property type="match status" value="1"/>
</dbReference>
<evidence type="ECO:0000256" key="10">
    <source>
        <dbReference type="HAMAP-Rule" id="MF_03125"/>
    </source>
</evidence>
<evidence type="ECO:0000256" key="6">
    <source>
        <dbReference type="ARBA" id="ARBA00022741"/>
    </source>
</evidence>
<dbReference type="GO" id="GO:0046040">
    <property type="term" value="P:IMP metabolic process"/>
    <property type="evidence" value="ECO:0007669"/>
    <property type="project" value="TreeGrafter"/>
</dbReference>
<proteinExistence type="inferred from homology"/>
<dbReference type="NCBIfam" id="NF002223">
    <property type="entry name" value="PRK01117.1"/>
    <property type="match status" value="1"/>
</dbReference>
<feature type="binding site" evidence="10">
    <location>
        <position position="224"/>
    </location>
    <ligand>
        <name>IMP</name>
        <dbReference type="ChEBI" id="CHEBI:58053"/>
    </ligand>
</feature>
<evidence type="ECO:0000256" key="11">
    <source>
        <dbReference type="PROSITE-ProRule" id="PRU10134"/>
    </source>
</evidence>
<dbReference type="GeneID" id="34612757"/>
<dbReference type="STRING" id="1073090.A0A1L9SS56"/>
<keyword evidence="6 10" id="KW-0547">Nucleotide-binding</keyword>
<comment type="subunit">
    <text evidence="2 10">Homodimer.</text>
</comment>
<evidence type="ECO:0000256" key="4">
    <source>
        <dbReference type="ARBA" id="ARBA00022598"/>
    </source>
</evidence>
<keyword evidence="4 10" id="KW-0436">Ligase</keyword>
<feature type="binding site" evidence="10">
    <location>
        <begin position="12"/>
        <end position="15"/>
    </location>
    <ligand>
        <name>IMP</name>
        <dbReference type="ChEBI" id="CHEBI:58053"/>
    </ligand>
</feature>
<evidence type="ECO:0000256" key="3">
    <source>
        <dbReference type="ARBA" id="ARBA00022490"/>
    </source>
</evidence>
<feature type="binding site" evidence="10">
    <location>
        <begin position="11"/>
        <end position="17"/>
    </location>
    <ligand>
        <name>GTP</name>
        <dbReference type="ChEBI" id="CHEBI:37565"/>
    </ligand>
</feature>
<dbReference type="SUPFAM" id="SSF52540">
    <property type="entry name" value="P-loop containing nucleoside triphosphate hydrolases"/>
    <property type="match status" value="1"/>
</dbReference>
<dbReference type="InterPro" id="IPR042110">
    <property type="entry name" value="Adenylosuccinate_synth_dom2"/>
</dbReference>
<evidence type="ECO:0000256" key="9">
    <source>
        <dbReference type="ARBA" id="ARBA00023134"/>
    </source>
</evidence>
<dbReference type="VEuPathDB" id="FungiDB:ASPZODRAFT_157040"/>
<keyword evidence="5 10" id="KW-0479">Metal-binding</keyword>
<dbReference type="GO" id="GO:0000287">
    <property type="term" value="F:magnesium ion binding"/>
    <property type="evidence" value="ECO:0007669"/>
    <property type="project" value="UniProtKB-UniRule"/>
</dbReference>
<evidence type="ECO:0000313" key="14">
    <source>
        <dbReference type="Proteomes" id="UP000184188"/>
    </source>
</evidence>